<dbReference type="RefSeq" id="WP_148566231.1">
    <property type="nucleotide sequence ID" value="NZ_RXYA01000003.1"/>
</dbReference>
<dbReference type="Gene3D" id="3.30.70.270">
    <property type="match status" value="1"/>
</dbReference>
<protein>
    <submittedName>
        <fullName evidence="3">Diguanylate cyclase</fullName>
    </submittedName>
</protein>
<dbReference type="FunFam" id="3.30.70.270:FF:000001">
    <property type="entry name" value="Diguanylate cyclase domain protein"/>
    <property type="match status" value="1"/>
</dbReference>
<dbReference type="CDD" id="cd01949">
    <property type="entry name" value="GGDEF"/>
    <property type="match status" value="1"/>
</dbReference>
<dbReference type="InterPro" id="IPR050469">
    <property type="entry name" value="Diguanylate_Cyclase"/>
</dbReference>
<keyword evidence="4" id="KW-1185">Reference proteome</keyword>
<evidence type="ECO:0000259" key="2">
    <source>
        <dbReference type="PROSITE" id="PS50887"/>
    </source>
</evidence>
<dbReference type="GO" id="GO:1902201">
    <property type="term" value="P:negative regulation of bacterial-type flagellum-dependent cell motility"/>
    <property type="evidence" value="ECO:0007669"/>
    <property type="project" value="TreeGrafter"/>
</dbReference>
<accession>A0A923HXW7</accession>
<evidence type="ECO:0000313" key="3">
    <source>
        <dbReference type="EMBL" id="MBC3888011.1"/>
    </source>
</evidence>
<feature type="domain" description="GGDEF" evidence="2">
    <location>
        <begin position="258"/>
        <end position="393"/>
    </location>
</feature>
<evidence type="ECO:0000256" key="1">
    <source>
        <dbReference type="SAM" id="Phobius"/>
    </source>
</evidence>
<dbReference type="AlphaFoldDB" id="A0A923HXW7"/>
<dbReference type="InterPro" id="IPR029787">
    <property type="entry name" value="Nucleotide_cyclase"/>
</dbReference>
<sequence>MMKFMRYQKGICIGIFLIIALLLSTIGYLTYSEIKNVVIQGLGESAEKVAVTAAHFIEEDMEPYKALSETSDYQSDNYDQAYYQKMNELFQNIREETGASYIFTAKKLSDTQSAYILDGEDPESEFFSPIGSTDQLVTMEGDVFRTGMAGHTDFFEGEKWGSYISGYAPIRDPETGEVLSVVGVDFSRDAITVLMKNIKQALVVGISVLIMLTSFIIFKLIWDRFEAENIDYLTELHSKRYHDKQLADFIEKARNSECHLFLMMIDIDFFKEINDEYGHDIGDQVLKYVACTIKKNARKTDICSRFGGDEFVLILSDISKEQAGSIAKRIMSKLRKSPVVLEDVFLESGKITISIGIAEWKKEMENQNLTQYADEALYLSKGKGRNQITIYDGLSELI</sequence>
<comment type="caution">
    <text evidence="3">The sequence shown here is derived from an EMBL/GenBank/DDBJ whole genome shotgun (WGS) entry which is preliminary data.</text>
</comment>
<dbReference type="SUPFAM" id="SSF55073">
    <property type="entry name" value="Nucleotide cyclase"/>
    <property type="match status" value="1"/>
</dbReference>
<keyword evidence="1" id="KW-1133">Transmembrane helix</keyword>
<dbReference type="Pfam" id="PF00990">
    <property type="entry name" value="GGDEF"/>
    <property type="match status" value="1"/>
</dbReference>
<organism evidence="3 4">
    <name type="scientific">Acetobacterium paludosum</name>
    <dbReference type="NCBI Taxonomy" id="52693"/>
    <lineage>
        <taxon>Bacteria</taxon>
        <taxon>Bacillati</taxon>
        <taxon>Bacillota</taxon>
        <taxon>Clostridia</taxon>
        <taxon>Eubacteriales</taxon>
        <taxon>Eubacteriaceae</taxon>
        <taxon>Acetobacterium</taxon>
    </lineage>
</organism>
<dbReference type="Proteomes" id="UP000616595">
    <property type="component" value="Unassembled WGS sequence"/>
</dbReference>
<reference evidence="3" key="1">
    <citation type="submission" date="2019-10" db="EMBL/GenBank/DDBJ databases">
        <authorList>
            <person name="Ross D.E."/>
            <person name="Gulliver D."/>
        </authorList>
    </citation>
    <scope>NUCLEOTIDE SEQUENCE</scope>
    <source>
        <strain evidence="3">DER-2019</strain>
    </source>
</reference>
<dbReference type="SMART" id="SM00267">
    <property type="entry name" value="GGDEF"/>
    <property type="match status" value="1"/>
</dbReference>
<name>A0A923HXW7_9FIRM</name>
<keyword evidence="1" id="KW-0472">Membrane</keyword>
<proteinExistence type="predicted"/>
<dbReference type="InterPro" id="IPR000160">
    <property type="entry name" value="GGDEF_dom"/>
</dbReference>
<dbReference type="OrthoDB" id="185601at2"/>
<dbReference type="PANTHER" id="PTHR45138:SF9">
    <property type="entry name" value="DIGUANYLATE CYCLASE DGCM-RELATED"/>
    <property type="match status" value="1"/>
</dbReference>
<dbReference type="NCBIfam" id="TIGR00254">
    <property type="entry name" value="GGDEF"/>
    <property type="match status" value="1"/>
</dbReference>
<dbReference type="EMBL" id="WJBD01000006">
    <property type="protein sequence ID" value="MBC3888011.1"/>
    <property type="molecule type" value="Genomic_DNA"/>
</dbReference>
<gene>
    <name evidence="3" type="ORF">GH810_06785</name>
</gene>
<evidence type="ECO:0000313" key="4">
    <source>
        <dbReference type="Proteomes" id="UP000616595"/>
    </source>
</evidence>
<dbReference type="InterPro" id="IPR043128">
    <property type="entry name" value="Rev_trsase/Diguanyl_cyclase"/>
</dbReference>
<keyword evidence="1" id="KW-0812">Transmembrane</keyword>
<dbReference type="PROSITE" id="PS50887">
    <property type="entry name" value="GGDEF"/>
    <property type="match status" value="1"/>
</dbReference>
<feature type="transmembrane region" description="Helical" evidence="1">
    <location>
        <begin position="201"/>
        <end position="222"/>
    </location>
</feature>
<dbReference type="GO" id="GO:0052621">
    <property type="term" value="F:diguanylate cyclase activity"/>
    <property type="evidence" value="ECO:0007669"/>
    <property type="project" value="TreeGrafter"/>
</dbReference>
<dbReference type="GO" id="GO:0043709">
    <property type="term" value="P:cell adhesion involved in single-species biofilm formation"/>
    <property type="evidence" value="ECO:0007669"/>
    <property type="project" value="TreeGrafter"/>
</dbReference>
<dbReference type="PANTHER" id="PTHR45138">
    <property type="entry name" value="REGULATORY COMPONENTS OF SENSORY TRANSDUCTION SYSTEM"/>
    <property type="match status" value="1"/>
</dbReference>
<dbReference type="GO" id="GO:0005886">
    <property type="term" value="C:plasma membrane"/>
    <property type="evidence" value="ECO:0007669"/>
    <property type="project" value="TreeGrafter"/>
</dbReference>
<reference evidence="3" key="2">
    <citation type="submission" date="2020-10" db="EMBL/GenBank/DDBJ databases">
        <title>Comparative genomics of the Acetobacterium genus.</title>
        <authorList>
            <person name="Marshall C."/>
            <person name="May H."/>
            <person name="Norman S."/>
        </authorList>
    </citation>
    <scope>NUCLEOTIDE SEQUENCE</scope>
    <source>
        <strain evidence="3">DER-2019</strain>
    </source>
</reference>